<reference evidence="2" key="1">
    <citation type="submission" date="2023-10" db="EMBL/GenBank/DDBJ databases">
        <title>Genome assembly of Pristionchus species.</title>
        <authorList>
            <person name="Yoshida K."/>
            <person name="Sommer R.J."/>
        </authorList>
    </citation>
    <scope>NUCLEOTIDE SEQUENCE</scope>
    <source>
        <strain evidence="2">RS5133</strain>
    </source>
</reference>
<evidence type="ECO:0000256" key="1">
    <source>
        <dbReference type="SAM" id="MobiDB-lite"/>
    </source>
</evidence>
<dbReference type="AlphaFoldDB" id="A0AAV5V0I6"/>
<feature type="compositionally biased region" description="Gly residues" evidence="1">
    <location>
        <begin position="252"/>
        <end position="262"/>
    </location>
</feature>
<comment type="caution">
    <text evidence="2">The sequence shown here is derived from an EMBL/GenBank/DDBJ whole genome shotgun (WGS) entry which is preliminary data.</text>
</comment>
<gene>
    <name evidence="2" type="ORF">PFISCL1PPCAC_3159</name>
</gene>
<keyword evidence="3" id="KW-1185">Reference proteome</keyword>
<organism evidence="2 3">
    <name type="scientific">Pristionchus fissidentatus</name>
    <dbReference type="NCBI Taxonomy" id="1538716"/>
    <lineage>
        <taxon>Eukaryota</taxon>
        <taxon>Metazoa</taxon>
        <taxon>Ecdysozoa</taxon>
        <taxon>Nematoda</taxon>
        <taxon>Chromadorea</taxon>
        <taxon>Rhabditida</taxon>
        <taxon>Rhabditina</taxon>
        <taxon>Diplogasteromorpha</taxon>
        <taxon>Diplogasteroidea</taxon>
        <taxon>Neodiplogasteridae</taxon>
        <taxon>Pristionchus</taxon>
    </lineage>
</organism>
<feature type="region of interest" description="Disordered" evidence="1">
    <location>
        <begin position="243"/>
        <end position="262"/>
    </location>
</feature>
<accession>A0AAV5V0I6</accession>
<proteinExistence type="predicted"/>
<evidence type="ECO:0000313" key="2">
    <source>
        <dbReference type="EMBL" id="GMT11862.1"/>
    </source>
</evidence>
<name>A0AAV5V0I6_9BILA</name>
<evidence type="ECO:0000313" key="3">
    <source>
        <dbReference type="Proteomes" id="UP001432322"/>
    </source>
</evidence>
<dbReference type="EMBL" id="BTSY01000001">
    <property type="protein sequence ID" value="GMT11862.1"/>
    <property type="molecule type" value="Genomic_DNA"/>
</dbReference>
<protein>
    <submittedName>
        <fullName evidence="2">Uncharacterized protein</fullName>
    </submittedName>
</protein>
<dbReference type="Proteomes" id="UP001432322">
    <property type="component" value="Unassembled WGS sequence"/>
</dbReference>
<sequence>MKPQLPSSPGKPYSQVQAGLKPLIVSQSPENVDEPPFYERWISSAHDRALLAIIAKFEHTELKMFIAQKLFKIDSIVCDEQTRLVLIEKMLVEGRGQTTDEQEAELRRKYGRDMSTWLLDRLLTSVSDCGQLIDRATHEYNRFRTMDPLCDWVNDSPDVVSRVIRCVQQTAASMANKVGWSLLRETGHTQLPSLGIHRGVCSSRGVLFSQSIDARRGGAVGIQQELSHQGPLKVTRVRRFDESRAETNEGRGWQGVGGGRAV</sequence>